<accession>A0A835IZL1</accession>
<dbReference type="GO" id="GO:0070260">
    <property type="term" value="F:5'-tyrosyl-DNA phosphodiesterase activity"/>
    <property type="evidence" value="ECO:0007669"/>
    <property type="project" value="TreeGrafter"/>
</dbReference>
<evidence type="ECO:0000256" key="2">
    <source>
        <dbReference type="ARBA" id="ARBA00001946"/>
    </source>
</evidence>
<comment type="subcellular location">
    <subcellularLocation>
        <location evidence="3">Nucleus</location>
    </subcellularLocation>
</comment>
<evidence type="ECO:0000256" key="6">
    <source>
        <dbReference type="ARBA" id="ARBA00022763"/>
    </source>
</evidence>
<dbReference type="InterPro" id="IPR051547">
    <property type="entry name" value="TDP2-like"/>
</dbReference>
<dbReference type="GO" id="GO:0006302">
    <property type="term" value="P:double-strand break repair"/>
    <property type="evidence" value="ECO:0007669"/>
    <property type="project" value="TreeGrafter"/>
</dbReference>
<dbReference type="AlphaFoldDB" id="A0A835IZL1"/>
<protein>
    <recommendedName>
        <fullName evidence="14">Endonuclease/exonuclease/phosphatase domain-containing protein</fullName>
    </recommendedName>
</protein>
<dbReference type="GO" id="GO:0003697">
    <property type="term" value="F:single-stranded DNA binding"/>
    <property type="evidence" value="ECO:0007669"/>
    <property type="project" value="TreeGrafter"/>
</dbReference>
<dbReference type="InterPro" id="IPR036691">
    <property type="entry name" value="Endo/exonu/phosph_ase_sf"/>
</dbReference>
<dbReference type="GO" id="GO:0046872">
    <property type="term" value="F:metal ion binding"/>
    <property type="evidence" value="ECO:0007669"/>
    <property type="project" value="UniProtKB-KW"/>
</dbReference>
<evidence type="ECO:0000256" key="5">
    <source>
        <dbReference type="ARBA" id="ARBA00022723"/>
    </source>
</evidence>
<evidence type="ECO:0000256" key="11">
    <source>
        <dbReference type="SAM" id="MobiDB-lite"/>
    </source>
</evidence>
<dbReference type="GO" id="GO:0005737">
    <property type="term" value="C:cytoplasm"/>
    <property type="evidence" value="ECO:0007669"/>
    <property type="project" value="TreeGrafter"/>
</dbReference>
<comment type="cofactor">
    <cofactor evidence="2">
        <name>Mg(2+)</name>
        <dbReference type="ChEBI" id="CHEBI:18420"/>
    </cofactor>
</comment>
<evidence type="ECO:0008006" key="14">
    <source>
        <dbReference type="Google" id="ProtNLM"/>
    </source>
</evidence>
<keyword evidence="10" id="KW-0539">Nucleus</keyword>
<dbReference type="PANTHER" id="PTHR15822">
    <property type="entry name" value="TRAF AND TNF RECEPTOR-ASSOCIATED PROTEIN"/>
    <property type="match status" value="1"/>
</dbReference>
<proteinExistence type="predicted"/>
<dbReference type="PANTHER" id="PTHR15822:SF4">
    <property type="entry name" value="TYROSYL-DNA PHOSPHODIESTERASE 2"/>
    <property type="match status" value="1"/>
</dbReference>
<organism evidence="12 13">
    <name type="scientific">Coptis chinensis</name>
    <dbReference type="NCBI Taxonomy" id="261450"/>
    <lineage>
        <taxon>Eukaryota</taxon>
        <taxon>Viridiplantae</taxon>
        <taxon>Streptophyta</taxon>
        <taxon>Embryophyta</taxon>
        <taxon>Tracheophyta</taxon>
        <taxon>Spermatophyta</taxon>
        <taxon>Magnoliopsida</taxon>
        <taxon>Ranunculales</taxon>
        <taxon>Ranunculaceae</taxon>
        <taxon>Coptidoideae</taxon>
        <taxon>Coptis</taxon>
    </lineage>
</organism>
<dbReference type="Gene3D" id="3.60.10.10">
    <property type="entry name" value="Endonuclease/exonuclease/phosphatase"/>
    <property type="match status" value="1"/>
</dbReference>
<feature type="compositionally biased region" description="Basic and acidic residues" evidence="11">
    <location>
        <begin position="7"/>
        <end position="25"/>
    </location>
</feature>
<evidence type="ECO:0000256" key="4">
    <source>
        <dbReference type="ARBA" id="ARBA00022722"/>
    </source>
</evidence>
<comment type="cofactor">
    <cofactor evidence="1">
        <name>Mn(2+)</name>
        <dbReference type="ChEBI" id="CHEBI:29035"/>
    </cofactor>
</comment>
<dbReference type="Proteomes" id="UP000631114">
    <property type="component" value="Unassembled WGS sequence"/>
</dbReference>
<keyword evidence="9" id="KW-0234">DNA repair</keyword>
<evidence type="ECO:0000256" key="9">
    <source>
        <dbReference type="ARBA" id="ARBA00023204"/>
    </source>
</evidence>
<evidence type="ECO:0000256" key="10">
    <source>
        <dbReference type="ARBA" id="ARBA00023242"/>
    </source>
</evidence>
<keyword evidence="7" id="KW-0378">Hydrolase</keyword>
<dbReference type="SUPFAM" id="SSF56219">
    <property type="entry name" value="DNase I-like"/>
    <property type="match status" value="1"/>
</dbReference>
<evidence type="ECO:0000256" key="8">
    <source>
        <dbReference type="ARBA" id="ARBA00022842"/>
    </source>
</evidence>
<name>A0A835IZL1_9MAGN</name>
<dbReference type="GO" id="GO:0005634">
    <property type="term" value="C:nucleus"/>
    <property type="evidence" value="ECO:0007669"/>
    <property type="project" value="UniProtKB-SubCell"/>
</dbReference>
<dbReference type="EMBL" id="JADFTS010000001">
    <property type="protein sequence ID" value="KAF9624433.1"/>
    <property type="molecule type" value="Genomic_DNA"/>
</dbReference>
<dbReference type="GO" id="GO:0004518">
    <property type="term" value="F:nuclease activity"/>
    <property type="evidence" value="ECO:0007669"/>
    <property type="project" value="UniProtKB-KW"/>
</dbReference>
<evidence type="ECO:0000313" key="12">
    <source>
        <dbReference type="EMBL" id="KAF9624433.1"/>
    </source>
</evidence>
<evidence type="ECO:0000313" key="13">
    <source>
        <dbReference type="Proteomes" id="UP000631114"/>
    </source>
</evidence>
<gene>
    <name evidence="12" type="ORF">IFM89_011441</name>
</gene>
<evidence type="ECO:0000256" key="7">
    <source>
        <dbReference type="ARBA" id="ARBA00022801"/>
    </source>
</evidence>
<feature type="region of interest" description="Disordered" evidence="11">
    <location>
        <begin position="1"/>
        <end position="34"/>
    </location>
</feature>
<dbReference type="CDD" id="cd09080">
    <property type="entry name" value="TDP2"/>
    <property type="match status" value="1"/>
</dbReference>
<dbReference type="OrthoDB" id="9975959at2759"/>
<sequence length="292" mass="32638">MGAAESRQGRGIDQDHDDQEKKKGESSTGSGSGTALAVGAAVGTALLAVAWGVSRYRSNDSDDRDQVPITNYFQDLPDVEIQKRMKAIGELVQLHSPHFICFQLSTFRPVDVISAPLGNSKLGRELSVTETKVGSNKSLVVATSHLKSSCADPNDPNSQYHQFKRERLLQAKEALTILQKYLNVIFCGDMSWNEKKDGEFPLPDGWVDAWTKLKGEEKGYTFDTKSNEMLNGNYPHFRMRSDRILCNLKGFRLDNIEIIGKDRIPDLSYQRNKKMLPVLPSDHYGLLLTICT</sequence>
<evidence type="ECO:0000256" key="3">
    <source>
        <dbReference type="ARBA" id="ARBA00004123"/>
    </source>
</evidence>
<comment type="caution">
    <text evidence="12">The sequence shown here is derived from an EMBL/GenBank/DDBJ whole genome shotgun (WGS) entry which is preliminary data.</text>
</comment>
<keyword evidence="6" id="KW-0227">DNA damage</keyword>
<reference evidence="12 13" key="1">
    <citation type="submission" date="2020-10" db="EMBL/GenBank/DDBJ databases">
        <title>The Coptis chinensis genome and diversification of protoberbering-type alkaloids.</title>
        <authorList>
            <person name="Wang B."/>
            <person name="Shu S."/>
            <person name="Song C."/>
            <person name="Liu Y."/>
        </authorList>
    </citation>
    <scope>NUCLEOTIDE SEQUENCE [LARGE SCALE GENOMIC DNA]</scope>
    <source>
        <strain evidence="12">HL-2020</strain>
        <tissue evidence="12">Leaf</tissue>
    </source>
</reference>
<evidence type="ECO:0000256" key="1">
    <source>
        <dbReference type="ARBA" id="ARBA00001936"/>
    </source>
</evidence>
<keyword evidence="13" id="KW-1185">Reference proteome</keyword>
<keyword evidence="4" id="KW-0540">Nuclease</keyword>
<keyword evidence="5" id="KW-0479">Metal-binding</keyword>
<keyword evidence="8" id="KW-0460">Magnesium</keyword>